<dbReference type="InterPro" id="IPR039653">
    <property type="entry name" value="Prenyltransferase"/>
</dbReference>
<dbReference type="SUPFAM" id="SSF56784">
    <property type="entry name" value="HAD-like"/>
    <property type="match status" value="1"/>
</dbReference>
<dbReference type="Gene3D" id="1.10.357.140">
    <property type="entry name" value="UbiA prenyltransferase"/>
    <property type="match status" value="1"/>
</dbReference>
<proteinExistence type="predicted"/>
<feature type="transmembrane region" description="Helical" evidence="6">
    <location>
        <begin position="338"/>
        <end position="356"/>
    </location>
</feature>
<evidence type="ECO:0000256" key="2">
    <source>
        <dbReference type="ARBA" id="ARBA00022475"/>
    </source>
</evidence>
<protein>
    <submittedName>
        <fullName evidence="7">Uncharacterized protein</fullName>
    </submittedName>
</protein>
<keyword evidence="5 6" id="KW-0472">Membrane</keyword>
<reference evidence="7 8" key="1">
    <citation type="journal article" date="2012" name="J. Bacteriol.">
        <title>Genome sequence of the highly efficient arsenite-oxidizing bacterium Achromobacter arsenitoxydans SY8.</title>
        <authorList>
            <person name="Li X."/>
            <person name="Hu Y."/>
            <person name="Gong J."/>
            <person name="Lin Y."/>
            <person name="Johnstone L."/>
            <person name="Rensing C."/>
            <person name="Wang G."/>
        </authorList>
    </citation>
    <scope>NUCLEOTIDE SEQUENCE [LARGE SCALE GENOMIC DNA]</scope>
    <source>
        <strain evidence="7 8">SY8</strain>
    </source>
</reference>
<dbReference type="InterPro" id="IPR036412">
    <property type="entry name" value="HAD-like_sf"/>
</dbReference>
<dbReference type="PATRIC" id="fig|477184.5.peg.1593"/>
<dbReference type="GO" id="GO:0016765">
    <property type="term" value="F:transferase activity, transferring alkyl or aryl (other than methyl) groups"/>
    <property type="evidence" value="ECO:0007669"/>
    <property type="project" value="InterPro"/>
</dbReference>
<dbReference type="Proteomes" id="UP000003113">
    <property type="component" value="Unassembled WGS sequence"/>
</dbReference>
<feature type="transmembrane region" description="Helical" evidence="6">
    <location>
        <begin position="282"/>
        <end position="300"/>
    </location>
</feature>
<name>H0F4B6_9BURK</name>
<dbReference type="PANTHER" id="PTHR11048:SF5">
    <property type="entry name" value="DECAPRENYL-PHOSPHATE PHOSPHORIBOSYLTRANSFERASE"/>
    <property type="match status" value="1"/>
</dbReference>
<sequence length="477" mass="52683">MSLPPLIIDLDGTLIKTDMLHESALRTMRDRPGALFFIPQWLAQGKAVLKKRLAGALTFDPESLPYNEELLAWLRQQKNDGRKLILCTASDDSIASAIGAHLGIFDEVMASDGNINLSGSRKADALEQRFGRGGFDYAGNSSVDLAVWRKARRAIVVNASAGLPAKAAECCEVEIVFPALRQGASVWRRVLRVHQWLKNVLLFVPFIAGHQLADMDTWLSLLVAFFSFSLCASSVYIANDLFDLESDRQHSRKRTRPFAGGVVPIWKGVLIAPLLLLFSYVLALFVGGTFIPWLTAYFLLTCAYSWGLKRLILVDCLVLAILYTLRIIAGAAAAGLVLSFWLLAFSVFLFLSLAFVKRYAELELQILSGKDKAHGRGYYTSDASLIQTLGITAGYASVLVLALYLNSSQVLMLYQMPEIVWGAVPVMLFWVSWMWMQAHRGNMHDDPLVFAVKDKASLCAGVVFVAILALGTVLSPW</sequence>
<evidence type="ECO:0000256" key="1">
    <source>
        <dbReference type="ARBA" id="ARBA00004141"/>
    </source>
</evidence>
<organism evidence="7 8">
    <name type="scientific">Achromobacter arsenitoxydans SY8</name>
    <dbReference type="NCBI Taxonomy" id="477184"/>
    <lineage>
        <taxon>Bacteria</taxon>
        <taxon>Pseudomonadati</taxon>
        <taxon>Pseudomonadota</taxon>
        <taxon>Betaproteobacteria</taxon>
        <taxon>Burkholderiales</taxon>
        <taxon>Alcaligenaceae</taxon>
        <taxon>Achromobacter</taxon>
    </lineage>
</organism>
<evidence type="ECO:0000313" key="7">
    <source>
        <dbReference type="EMBL" id="EHK66865.1"/>
    </source>
</evidence>
<keyword evidence="4 6" id="KW-1133">Transmembrane helix</keyword>
<evidence type="ECO:0000256" key="4">
    <source>
        <dbReference type="ARBA" id="ARBA00022989"/>
    </source>
</evidence>
<dbReference type="EMBL" id="AGUF01000034">
    <property type="protein sequence ID" value="EHK66865.1"/>
    <property type="molecule type" value="Genomic_DNA"/>
</dbReference>
<feature type="transmembrane region" description="Helical" evidence="6">
    <location>
        <begin position="385"/>
        <end position="407"/>
    </location>
</feature>
<evidence type="ECO:0000256" key="3">
    <source>
        <dbReference type="ARBA" id="ARBA00022692"/>
    </source>
</evidence>
<feature type="transmembrane region" description="Helical" evidence="6">
    <location>
        <begin position="219"/>
        <end position="238"/>
    </location>
</feature>
<feature type="transmembrane region" description="Helical" evidence="6">
    <location>
        <begin position="258"/>
        <end position="276"/>
    </location>
</feature>
<keyword evidence="3 6" id="KW-0812">Transmembrane</keyword>
<feature type="transmembrane region" description="Helical" evidence="6">
    <location>
        <begin position="456"/>
        <end position="474"/>
    </location>
</feature>
<dbReference type="OrthoDB" id="9803632at2"/>
<comment type="subcellular location">
    <subcellularLocation>
        <location evidence="1">Membrane</location>
        <topology evidence="1">Multi-pass membrane protein</topology>
    </subcellularLocation>
</comment>
<dbReference type="AlphaFoldDB" id="H0F4B6"/>
<dbReference type="GO" id="GO:0009247">
    <property type="term" value="P:glycolipid biosynthetic process"/>
    <property type="evidence" value="ECO:0007669"/>
    <property type="project" value="TreeGrafter"/>
</dbReference>
<evidence type="ECO:0000313" key="8">
    <source>
        <dbReference type="Proteomes" id="UP000003113"/>
    </source>
</evidence>
<evidence type="ECO:0000256" key="6">
    <source>
        <dbReference type="SAM" id="Phobius"/>
    </source>
</evidence>
<dbReference type="PANTHER" id="PTHR11048">
    <property type="entry name" value="PRENYLTRANSFERASES"/>
    <property type="match status" value="1"/>
</dbReference>
<comment type="caution">
    <text evidence="7">The sequence shown here is derived from an EMBL/GenBank/DDBJ whole genome shotgun (WGS) entry which is preliminary data.</text>
</comment>
<dbReference type="eggNOG" id="COG0382">
    <property type="taxonomic scope" value="Bacteria"/>
</dbReference>
<accession>H0F4B6</accession>
<dbReference type="NCBIfam" id="NF006088">
    <property type="entry name" value="PRK08238.1"/>
    <property type="match status" value="1"/>
</dbReference>
<dbReference type="InterPro" id="IPR000537">
    <property type="entry name" value="UbiA_prenyltransferase"/>
</dbReference>
<dbReference type="InterPro" id="IPR023214">
    <property type="entry name" value="HAD_sf"/>
</dbReference>
<dbReference type="STRING" id="477184.KYC_08040"/>
<dbReference type="CDD" id="cd13963">
    <property type="entry name" value="PT_UbiA_2"/>
    <property type="match status" value="1"/>
</dbReference>
<dbReference type="Pfam" id="PF01040">
    <property type="entry name" value="UbiA"/>
    <property type="match status" value="1"/>
</dbReference>
<gene>
    <name evidence="7" type="ORF">KYC_08040</name>
</gene>
<dbReference type="GO" id="GO:0005886">
    <property type="term" value="C:plasma membrane"/>
    <property type="evidence" value="ECO:0007669"/>
    <property type="project" value="TreeGrafter"/>
</dbReference>
<evidence type="ECO:0000256" key="5">
    <source>
        <dbReference type="ARBA" id="ARBA00023136"/>
    </source>
</evidence>
<dbReference type="Gene3D" id="3.40.50.1000">
    <property type="entry name" value="HAD superfamily/HAD-like"/>
    <property type="match status" value="1"/>
</dbReference>
<dbReference type="InterPro" id="IPR044878">
    <property type="entry name" value="UbiA_sf"/>
</dbReference>
<keyword evidence="8" id="KW-1185">Reference proteome</keyword>
<dbReference type="RefSeq" id="WP_008160770.1">
    <property type="nucleotide sequence ID" value="NZ_AGUF01000034.1"/>
</dbReference>
<keyword evidence="2" id="KW-1003">Cell membrane</keyword>
<feature type="transmembrane region" description="Helical" evidence="6">
    <location>
        <begin position="419"/>
        <end position="436"/>
    </location>
</feature>